<protein>
    <recommendedName>
        <fullName evidence="3">Triosephosphate isomerase</fullName>
        <ecNumber evidence="3">5.3.1.1</ecNumber>
    </recommendedName>
</protein>
<dbReference type="PANTHER" id="PTHR21139:SF42">
    <property type="entry name" value="TRIOSEPHOSPHATE ISOMERASE"/>
    <property type="match status" value="1"/>
</dbReference>
<dbReference type="PANTHER" id="PTHR21139">
    <property type="entry name" value="TRIOSEPHOSPHATE ISOMERASE"/>
    <property type="match status" value="1"/>
</dbReference>
<accession>A0A0G1KNQ2</accession>
<keyword evidence="3" id="KW-0963">Cytoplasm</keyword>
<dbReference type="EMBL" id="LCJU01000002">
    <property type="protein sequence ID" value="KKT85138.1"/>
    <property type="molecule type" value="Genomic_DNA"/>
</dbReference>
<dbReference type="UniPathway" id="UPA00109">
    <property type="reaction ID" value="UER00189"/>
</dbReference>
<reference evidence="4 5" key="1">
    <citation type="journal article" date="2015" name="Nature">
        <title>rRNA introns, odd ribosomes, and small enigmatic genomes across a large radiation of phyla.</title>
        <authorList>
            <person name="Brown C.T."/>
            <person name="Hug L.A."/>
            <person name="Thomas B.C."/>
            <person name="Sharon I."/>
            <person name="Castelle C.J."/>
            <person name="Singh A."/>
            <person name="Wilkins M.J."/>
            <person name="Williams K.H."/>
            <person name="Banfield J.F."/>
        </authorList>
    </citation>
    <scope>NUCLEOTIDE SEQUENCE [LARGE SCALE GENOMIC DNA]</scope>
</reference>
<dbReference type="GO" id="GO:0005829">
    <property type="term" value="C:cytosol"/>
    <property type="evidence" value="ECO:0007669"/>
    <property type="project" value="TreeGrafter"/>
</dbReference>
<dbReference type="GO" id="GO:0006094">
    <property type="term" value="P:gluconeogenesis"/>
    <property type="evidence" value="ECO:0007669"/>
    <property type="project" value="UniProtKB-UniPathway"/>
</dbReference>
<dbReference type="EC" id="5.3.1.1" evidence="3"/>
<proteinExistence type="inferred from homology"/>
<comment type="pathway">
    <text evidence="3">Carbohydrate biosynthesis; gluconeogenesis.</text>
</comment>
<comment type="catalytic activity">
    <reaction evidence="3">
        <text>D-glyceraldehyde 3-phosphate = dihydroxyacetone phosphate</text>
        <dbReference type="Rhea" id="RHEA:18585"/>
        <dbReference type="ChEBI" id="CHEBI:57642"/>
        <dbReference type="ChEBI" id="CHEBI:59776"/>
        <dbReference type="EC" id="5.3.1.1"/>
    </reaction>
</comment>
<dbReference type="GO" id="GO:0046166">
    <property type="term" value="P:glyceraldehyde-3-phosphate biosynthetic process"/>
    <property type="evidence" value="ECO:0007669"/>
    <property type="project" value="TreeGrafter"/>
</dbReference>
<evidence type="ECO:0000313" key="4">
    <source>
        <dbReference type="EMBL" id="KKT85138.1"/>
    </source>
</evidence>
<gene>
    <name evidence="4" type="ORF">UW82_C0002G0008</name>
</gene>
<evidence type="ECO:0000313" key="5">
    <source>
        <dbReference type="Proteomes" id="UP000034504"/>
    </source>
</evidence>
<dbReference type="InterPro" id="IPR013785">
    <property type="entry name" value="Aldolase_TIM"/>
</dbReference>
<comment type="subunit">
    <text evidence="3">Homodimer.</text>
</comment>
<dbReference type="InterPro" id="IPR035990">
    <property type="entry name" value="TIM_sf"/>
</dbReference>
<dbReference type="GO" id="GO:0004807">
    <property type="term" value="F:triose-phosphate isomerase activity"/>
    <property type="evidence" value="ECO:0007669"/>
    <property type="project" value="UniProtKB-EC"/>
</dbReference>
<keyword evidence="3" id="KW-0324">Glycolysis</keyword>
<dbReference type="CDD" id="cd00311">
    <property type="entry name" value="TIM"/>
    <property type="match status" value="1"/>
</dbReference>
<sequence>MKYVVANWKQNFNLVDTENWCSEFLHKITTYDLRNTHIIVCPPLPFLTKAREFLSPAGIFVGAQDISEWNSGAHTGYVGGRQLVGLCSYAIVGHSERGEPRESVERKVEVSLNSGIQPIVCFKSPSDFAAYKSSIYALEDPANISKGGVYSPKPISNVTELVKEARAFFGSGAPIIYGGSVTSETAGELAGVSGLDGVLVGNASLNPIEFAGIVEKFIL</sequence>
<keyword evidence="2 3" id="KW-0413">Isomerase</keyword>
<dbReference type="AlphaFoldDB" id="A0A0G1KNQ2"/>
<organism evidence="4 5">
    <name type="scientific">candidate division WWE3 bacterium GW2011_GWC2_44_9</name>
    <dbReference type="NCBI Taxonomy" id="1619125"/>
    <lineage>
        <taxon>Bacteria</taxon>
        <taxon>Katanobacteria</taxon>
    </lineage>
</organism>
<dbReference type="GO" id="GO:0006096">
    <property type="term" value="P:glycolytic process"/>
    <property type="evidence" value="ECO:0007669"/>
    <property type="project" value="UniProtKB-UniPathway"/>
</dbReference>
<dbReference type="Gene3D" id="3.20.20.70">
    <property type="entry name" value="Aldolase class I"/>
    <property type="match status" value="1"/>
</dbReference>
<comment type="similarity">
    <text evidence="1 3">Belongs to the triosephosphate isomerase family.</text>
</comment>
<dbReference type="UniPathway" id="UPA00138"/>
<dbReference type="Proteomes" id="UP000034504">
    <property type="component" value="Unassembled WGS sequence"/>
</dbReference>
<dbReference type="InterPro" id="IPR000652">
    <property type="entry name" value="Triosephosphate_isomerase"/>
</dbReference>
<evidence type="ECO:0000256" key="1">
    <source>
        <dbReference type="ARBA" id="ARBA00007422"/>
    </source>
</evidence>
<dbReference type="Pfam" id="PF00121">
    <property type="entry name" value="TIM"/>
    <property type="match status" value="1"/>
</dbReference>
<comment type="caution">
    <text evidence="4">The sequence shown here is derived from an EMBL/GenBank/DDBJ whole genome shotgun (WGS) entry which is preliminary data.</text>
</comment>
<comment type="subcellular location">
    <subcellularLocation>
        <location evidence="3">Cytoplasm</location>
    </subcellularLocation>
</comment>
<dbReference type="PROSITE" id="PS51440">
    <property type="entry name" value="TIM_2"/>
    <property type="match status" value="1"/>
</dbReference>
<name>A0A0G1KNQ2_UNCKA</name>
<evidence type="ECO:0000256" key="3">
    <source>
        <dbReference type="RuleBase" id="RU363013"/>
    </source>
</evidence>
<evidence type="ECO:0000256" key="2">
    <source>
        <dbReference type="ARBA" id="ARBA00023235"/>
    </source>
</evidence>
<comment type="pathway">
    <text evidence="3">Carbohydrate degradation; glycolysis; D-glyceraldehyde 3-phosphate from glycerone phosphate: step 1/1.</text>
</comment>
<dbReference type="GO" id="GO:0019563">
    <property type="term" value="P:glycerol catabolic process"/>
    <property type="evidence" value="ECO:0007669"/>
    <property type="project" value="TreeGrafter"/>
</dbReference>
<dbReference type="SUPFAM" id="SSF51351">
    <property type="entry name" value="Triosephosphate isomerase (TIM)"/>
    <property type="match status" value="1"/>
</dbReference>
<keyword evidence="3" id="KW-0312">Gluconeogenesis</keyword>